<evidence type="ECO:0000313" key="7">
    <source>
        <dbReference type="Proteomes" id="UP001174909"/>
    </source>
</evidence>
<dbReference type="SUPFAM" id="SSF51735">
    <property type="entry name" value="NAD(P)-binding Rossmann-fold domains"/>
    <property type="match status" value="1"/>
</dbReference>
<keyword evidence="7" id="KW-1185">Reference proteome</keyword>
<dbReference type="PANTHER" id="PTHR42879">
    <property type="entry name" value="3-OXOACYL-(ACYL-CARRIER-PROTEIN) REDUCTASE"/>
    <property type="match status" value="1"/>
</dbReference>
<dbReference type="GO" id="GO:0004316">
    <property type="term" value="F:3-oxoacyl-[acyl-carrier-protein] reductase (NADPH) activity"/>
    <property type="evidence" value="ECO:0007669"/>
    <property type="project" value="UniProtKB-EC"/>
</dbReference>
<dbReference type="InterPro" id="IPR036291">
    <property type="entry name" value="NAD(P)-bd_dom_sf"/>
</dbReference>
<comment type="similarity">
    <text evidence="1 5">Belongs to the short-chain dehydrogenases/reductases (SDR) family.</text>
</comment>
<evidence type="ECO:0000256" key="5">
    <source>
        <dbReference type="RuleBase" id="RU000363"/>
    </source>
</evidence>
<dbReference type="GO" id="GO:0032787">
    <property type="term" value="P:monocarboxylic acid metabolic process"/>
    <property type="evidence" value="ECO:0007669"/>
    <property type="project" value="UniProtKB-ARBA"/>
</dbReference>
<gene>
    <name evidence="6" type="ORF">GBAR_LOCUS1625</name>
</gene>
<evidence type="ECO:0000256" key="3">
    <source>
        <dbReference type="ARBA" id="ARBA00023002"/>
    </source>
</evidence>
<organism evidence="6 7">
    <name type="scientific">Geodia barretti</name>
    <name type="common">Barrett's horny sponge</name>
    <dbReference type="NCBI Taxonomy" id="519541"/>
    <lineage>
        <taxon>Eukaryota</taxon>
        <taxon>Metazoa</taxon>
        <taxon>Porifera</taxon>
        <taxon>Demospongiae</taxon>
        <taxon>Heteroscleromorpha</taxon>
        <taxon>Tetractinellida</taxon>
        <taxon>Astrophorina</taxon>
        <taxon>Geodiidae</taxon>
        <taxon>Geodia</taxon>
    </lineage>
</organism>
<accession>A0AA35QX36</accession>
<dbReference type="InterPro" id="IPR050259">
    <property type="entry name" value="SDR"/>
</dbReference>
<keyword evidence="3" id="KW-0560">Oxidoreductase</keyword>
<dbReference type="PANTHER" id="PTHR42879:SF2">
    <property type="entry name" value="3-OXOACYL-[ACYL-CARRIER-PROTEIN] REDUCTASE FABG"/>
    <property type="match status" value="1"/>
</dbReference>
<evidence type="ECO:0000256" key="4">
    <source>
        <dbReference type="ARBA" id="ARBA00048508"/>
    </source>
</evidence>
<dbReference type="PRINTS" id="PR00081">
    <property type="entry name" value="GDHRDH"/>
</dbReference>
<comment type="catalytic activity">
    <reaction evidence="4">
        <text>a (3R)-hydroxyacyl-[ACP] + NADP(+) = a 3-oxoacyl-[ACP] + NADPH + H(+)</text>
        <dbReference type="Rhea" id="RHEA:17397"/>
        <dbReference type="Rhea" id="RHEA-COMP:9916"/>
        <dbReference type="Rhea" id="RHEA-COMP:9945"/>
        <dbReference type="ChEBI" id="CHEBI:15378"/>
        <dbReference type="ChEBI" id="CHEBI:57783"/>
        <dbReference type="ChEBI" id="CHEBI:58349"/>
        <dbReference type="ChEBI" id="CHEBI:78776"/>
        <dbReference type="ChEBI" id="CHEBI:78827"/>
        <dbReference type="EC" id="1.1.1.100"/>
    </reaction>
</comment>
<dbReference type="Proteomes" id="UP001174909">
    <property type="component" value="Unassembled WGS sequence"/>
</dbReference>
<dbReference type="EC" id="1.1.1.100" evidence="2"/>
<dbReference type="InterPro" id="IPR002347">
    <property type="entry name" value="SDR_fam"/>
</dbReference>
<protein>
    <recommendedName>
        <fullName evidence="2">3-oxoacyl-[acyl-carrier-protein] reductase</fullName>
        <ecNumber evidence="2">1.1.1.100</ecNumber>
    </recommendedName>
</protein>
<comment type="caution">
    <text evidence="6">The sequence shown here is derived from an EMBL/GenBank/DDBJ whole genome shotgun (WGS) entry which is preliminary data.</text>
</comment>
<dbReference type="EMBL" id="CASHTH010000237">
    <property type="protein sequence ID" value="CAI7995109.1"/>
    <property type="molecule type" value="Genomic_DNA"/>
</dbReference>
<dbReference type="PRINTS" id="PR00080">
    <property type="entry name" value="SDRFAMILY"/>
</dbReference>
<evidence type="ECO:0000256" key="1">
    <source>
        <dbReference type="ARBA" id="ARBA00006484"/>
    </source>
</evidence>
<dbReference type="PROSITE" id="PS00061">
    <property type="entry name" value="ADH_SHORT"/>
    <property type="match status" value="1"/>
</dbReference>
<dbReference type="AlphaFoldDB" id="A0AA35QX36"/>
<dbReference type="InterPro" id="IPR020904">
    <property type="entry name" value="Sc_DH/Rdtase_CS"/>
</dbReference>
<proteinExistence type="inferred from homology"/>
<evidence type="ECO:0000256" key="2">
    <source>
        <dbReference type="ARBA" id="ARBA00012948"/>
    </source>
</evidence>
<sequence length="199" mass="21035">MTSKQLPISYAQMAGKSLVVPTDVTQAEAVETLVNRALAAYGQIDILVNNAGTGAFEMVVDSDPEVWTQVVASNLKSTYLCSKYVLPSMLARQSGQIINVLSIAAKVAFKASSAYCAAKAGALAFTKVLAEEVRSENIRVTAVSPGSVDTPFWAGIEGHPDLNLMLKPEHVAETILFVATQPAGMVTDEIVVTPPLGIL</sequence>
<evidence type="ECO:0000313" key="6">
    <source>
        <dbReference type="EMBL" id="CAI7995109.1"/>
    </source>
</evidence>
<name>A0AA35QX36_GEOBA</name>
<dbReference type="CDD" id="cd05233">
    <property type="entry name" value="SDR_c"/>
    <property type="match status" value="1"/>
</dbReference>
<dbReference type="Gene3D" id="3.40.50.720">
    <property type="entry name" value="NAD(P)-binding Rossmann-like Domain"/>
    <property type="match status" value="1"/>
</dbReference>
<reference evidence="6" key="1">
    <citation type="submission" date="2023-03" db="EMBL/GenBank/DDBJ databases">
        <authorList>
            <person name="Steffen K."/>
            <person name="Cardenas P."/>
        </authorList>
    </citation>
    <scope>NUCLEOTIDE SEQUENCE</scope>
</reference>
<dbReference type="Pfam" id="PF00106">
    <property type="entry name" value="adh_short"/>
    <property type="match status" value="1"/>
</dbReference>